<accession>A0A366XR21</accession>
<dbReference type="Proteomes" id="UP000253314">
    <property type="component" value="Unassembled WGS sequence"/>
</dbReference>
<proteinExistence type="predicted"/>
<name>A0A366XR21_9BACI</name>
<sequence>MKWKEVVYMSRSITFERNEIVIKFSPLTTIAGLKHELKIPYSAVKGVEAGNFKLHWSALRVGGTSIPFGYKAGRFRYNGQKYFLSYHNPSKVVVLDLEDYDYDKVVVQVGQPKQIKQAILKRCPQLV</sequence>
<reference evidence="1 2" key="1">
    <citation type="submission" date="2018-07" db="EMBL/GenBank/DDBJ databases">
        <title>Lottiidibacillus patelloidae gen. nov., sp. nov., isolated from the intestinal tract of a marine limpet and the reclassification of B. taeanensis BH030017T, B. algicola KMM 3737T and B. hwajinpoensis SW-72T as genus Lottiidibacillus.</title>
        <authorList>
            <person name="Liu R."/>
            <person name="Huang Z."/>
        </authorList>
    </citation>
    <scope>NUCLEOTIDE SEQUENCE [LARGE SCALE GENOMIC DNA]</scope>
    <source>
        <strain evidence="1 2">BH030017</strain>
    </source>
</reference>
<dbReference type="OrthoDB" id="2375516at2"/>
<protein>
    <submittedName>
        <fullName evidence="1">Uncharacterized protein</fullName>
    </submittedName>
</protein>
<gene>
    <name evidence="1" type="ORF">DS031_16860</name>
</gene>
<dbReference type="AlphaFoldDB" id="A0A366XR21"/>
<evidence type="ECO:0000313" key="1">
    <source>
        <dbReference type="EMBL" id="RBW68337.1"/>
    </source>
</evidence>
<dbReference type="EMBL" id="QOCW01000021">
    <property type="protein sequence ID" value="RBW68337.1"/>
    <property type="molecule type" value="Genomic_DNA"/>
</dbReference>
<comment type="caution">
    <text evidence="1">The sequence shown here is derived from an EMBL/GenBank/DDBJ whole genome shotgun (WGS) entry which is preliminary data.</text>
</comment>
<evidence type="ECO:0000313" key="2">
    <source>
        <dbReference type="Proteomes" id="UP000253314"/>
    </source>
</evidence>
<organism evidence="1 2">
    <name type="scientific">Bacillus taeanensis</name>
    <dbReference type="NCBI Taxonomy" id="273032"/>
    <lineage>
        <taxon>Bacteria</taxon>
        <taxon>Bacillati</taxon>
        <taxon>Bacillota</taxon>
        <taxon>Bacilli</taxon>
        <taxon>Bacillales</taxon>
        <taxon>Bacillaceae</taxon>
        <taxon>Bacillus</taxon>
    </lineage>
</organism>
<keyword evidence="2" id="KW-1185">Reference proteome</keyword>